<feature type="signal peptide" evidence="1">
    <location>
        <begin position="1"/>
        <end position="20"/>
    </location>
</feature>
<protein>
    <submittedName>
        <fullName evidence="2">Putative secreted protein</fullName>
    </submittedName>
</protein>
<dbReference type="AlphaFoldDB" id="A0A2M4B1T8"/>
<evidence type="ECO:0000256" key="1">
    <source>
        <dbReference type="SAM" id="SignalP"/>
    </source>
</evidence>
<name>A0A2M4B1T8_9DIPT</name>
<proteinExistence type="predicted"/>
<keyword evidence="1" id="KW-0732">Signal</keyword>
<reference evidence="2" key="1">
    <citation type="submission" date="2018-01" db="EMBL/GenBank/DDBJ databases">
        <title>An insight into the sialome of Amazonian anophelines.</title>
        <authorList>
            <person name="Ribeiro J.M."/>
            <person name="Scarpassa V."/>
            <person name="Calvo E."/>
        </authorList>
    </citation>
    <scope>NUCLEOTIDE SEQUENCE</scope>
    <source>
        <tissue evidence="2">Salivary glands</tissue>
    </source>
</reference>
<accession>A0A2M4B1T8</accession>
<organism evidence="2">
    <name type="scientific">Anopheles triannulatus</name>
    <dbReference type="NCBI Taxonomy" id="58253"/>
    <lineage>
        <taxon>Eukaryota</taxon>
        <taxon>Metazoa</taxon>
        <taxon>Ecdysozoa</taxon>
        <taxon>Arthropoda</taxon>
        <taxon>Hexapoda</taxon>
        <taxon>Insecta</taxon>
        <taxon>Pterygota</taxon>
        <taxon>Neoptera</taxon>
        <taxon>Endopterygota</taxon>
        <taxon>Diptera</taxon>
        <taxon>Nematocera</taxon>
        <taxon>Culicoidea</taxon>
        <taxon>Culicidae</taxon>
        <taxon>Anophelinae</taxon>
        <taxon>Anopheles</taxon>
    </lineage>
</organism>
<sequence>MVAAVAAMTIVTATIPPAAGTTIDPVEEEVGAEVPGPTLAVAAGTASDCRKPTTSLRSETGWTNRTTAVVVLEGVPAAGVIWTMGRIGTIVRTTSANRFQCPRATPAASWINLVAISSWEEEEATVAAVAVTDNRCPTGSIMAAIEHKARPGLSYFTVNIDCVFRLDSQARARNGCNRCNTIIDPFEPPDETFLY</sequence>
<evidence type="ECO:0000313" key="2">
    <source>
        <dbReference type="EMBL" id="MBW46990.1"/>
    </source>
</evidence>
<dbReference type="EMBL" id="GGFK01013669">
    <property type="protein sequence ID" value="MBW46990.1"/>
    <property type="molecule type" value="Transcribed_RNA"/>
</dbReference>
<feature type="chain" id="PRO_5014649701" evidence="1">
    <location>
        <begin position="21"/>
        <end position="195"/>
    </location>
</feature>